<dbReference type="Pfam" id="PF07702">
    <property type="entry name" value="UTRA"/>
    <property type="match status" value="1"/>
</dbReference>
<keyword evidence="6" id="KW-1185">Reference proteome</keyword>
<keyword evidence="3" id="KW-0804">Transcription</keyword>
<keyword evidence="2" id="KW-0238">DNA-binding</keyword>
<name>A0A225NL95_9RHOB</name>
<dbReference type="SUPFAM" id="SSF46785">
    <property type="entry name" value="Winged helix' DNA-binding domain"/>
    <property type="match status" value="1"/>
</dbReference>
<dbReference type="InterPro" id="IPR036390">
    <property type="entry name" value="WH_DNA-bd_sf"/>
</dbReference>
<dbReference type="InterPro" id="IPR050679">
    <property type="entry name" value="Bact_HTH_transcr_reg"/>
</dbReference>
<evidence type="ECO:0000313" key="5">
    <source>
        <dbReference type="EMBL" id="OWU74965.1"/>
    </source>
</evidence>
<dbReference type="SUPFAM" id="SSF64288">
    <property type="entry name" value="Chorismate lyase-like"/>
    <property type="match status" value="1"/>
</dbReference>
<accession>A0A225NL95</accession>
<dbReference type="PANTHER" id="PTHR44846:SF1">
    <property type="entry name" value="MANNOSYL-D-GLYCERATE TRANSPORT_METABOLISM SYSTEM REPRESSOR MNGR-RELATED"/>
    <property type="match status" value="1"/>
</dbReference>
<dbReference type="Proteomes" id="UP000215377">
    <property type="component" value="Unassembled WGS sequence"/>
</dbReference>
<dbReference type="Gene3D" id="3.40.1410.10">
    <property type="entry name" value="Chorismate lyase-like"/>
    <property type="match status" value="1"/>
</dbReference>
<dbReference type="EMBL" id="AQQR01000003">
    <property type="protein sequence ID" value="OWU74965.1"/>
    <property type="molecule type" value="Genomic_DNA"/>
</dbReference>
<dbReference type="SMART" id="SM00866">
    <property type="entry name" value="UTRA"/>
    <property type="match status" value="1"/>
</dbReference>
<dbReference type="InterPro" id="IPR028978">
    <property type="entry name" value="Chorismate_lyase_/UTRA_dom_sf"/>
</dbReference>
<gene>
    <name evidence="5" type="ORF">ATO3_10490</name>
</gene>
<dbReference type="OrthoDB" id="7173258at2"/>
<proteinExistence type="predicted"/>
<dbReference type="PANTHER" id="PTHR44846">
    <property type="entry name" value="MANNOSYL-D-GLYCERATE TRANSPORT/METABOLISM SYSTEM REPRESSOR MNGR-RELATED"/>
    <property type="match status" value="1"/>
</dbReference>
<dbReference type="InterPro" id="IPR000524">
    <property type="entry name" value="Tscrpt_reg_HTH_GntR"/>
</dbReference>
<protein>
    <recommendedName>
        <fullName evidence="4">HTH gntR-type domain-containing protein</fullName>
    </recommendedName>
</protein>
<keyword evidence="1" id="KW-0805">Transcription regulation</keyword>
<evidence type="ECO:0000256" key="2">
    <source>
        <dbReference type="ARBA" id="ARBA00023125"/>
    </source>
</evidence>
<evidence type="ECO:0000256" key="3">
    <source>
        <dbReference type="ARBA" id="ARBA00023163"/>
    </source>
</evidence>
<organism evidence="5 6">
    <name type="scientific">Marinibacterium profundimaris</name>
    <dbReference type="NCBI Taxonomy" id="1679460"/>
    <lineage>
        <taxon>Bacteria</taxon>
        <taxon>Pseudomonadati</taxon>
        <taxon>Pseudomonadota</taxon>
        <taxon>Alphaproteobacteria</taxon>
        <taxon>Rhodobacterales</taxon>
        <taxon>Paracoccaceae</taxon>
        <taxon>Marinibacterium</taxon>
    </lineage>
</organism>
<dbReference type="InterPro" id="IPR036388">
    <property type="entry name" value="WH-like_DNA-bd_sf"/>
</dbReference>
<dbReference type="SMART" id="SM00345">
    <property type="entry name" value="HTH_GNTR"/>
    <property type="match status" value="1"/>
</dbReference>
<dbReference type="GO" id="GO:0003677">
    <property type="term" value="F:DNA binding"/>
    <property type="evidence" value="ECO:0007669"/>
    <property type="project" value="UniProtKB-KW"/>
</dbReference>
<dbReference type="RefSeq" id="WP_088649792.1">
    <property type="nucleotide sequence ID" value="NZ_AQQR01000003.1"/>
</dbReference>
<dbReference type="AlphaFoldDB" id="A0A225NL95"/>
<evidence type="ECO:0000259" key="4">
    <source>
        <dbReference type="PROSITE" id="PS50949"/>
    </source>
</evidence>
<dbReference type="GO" id="GO:0045892">
    <property type="term" value="P:negative regulation of DNA-templated transcription"/>
    <property type="evidence" value="ECO:0007669"/>
    <property type="project" value="TreeGrafter"/>
</dbReference>
<reference evidence="5 6" key="1">
    <citation type="submission" date="2013-04" db="EMBL/GenBank/DDBJ databases">
        <title>Oceanicola sp. 22II1-22F33 Genome Sequencing.</title>
        <authorList>
            <person name="Lai Q."/>
            <person name="Li G."/>
            <person name="Shao Z."/>
        </authorList>
    </citation>
    <scope>NUCLEOTIDE SEQUENCE [LARGE SCALE GENOMIC DNA]</scope>
    <source>
        <strain evidence="5 6">22II1-22F33</strain>
    </source>
</reference>
<evidence type="ECO:0000313" key="6">
    <source>
        <dbReference type="Proteomes" id="UP000215377"/>
    </source>
</evidence>
<comment type="caution">
    <text evidence="5">The sequence shown here is derived from an EMBL/GenBank/DDBJ whole genome shotgun (WGS) entry which is preliminary data.</text>
</comment>
<evidence type="ECO:0000256" key="1">
    <source>
        <dbReference type="ARBA" id="ARBA00023015"/>
    </source>
</evidence>
<dbReference type="GO" id="GO:0003700">
    <property type="term" value="F:DNA-binding transcription factor activity"/>
    <property type="evidence" value="ECO:0007669"/>
    <property type="project" value="InterPro"/>
</dbReference>
<dbReference type="Pfam" id="PF00392">
    <property type="entry name" value="GntR"/>
    <property type="match status" value="1"/>
</dbReference>
<sequence length="248" mass="27107">MTTDTLIAFLTSRMETASSGLRSAQLARAIESAVREGHLMPGDALPSERKLCEQLTVSRTTLRRALALLEDSGVVDRRLGSGTFITPRVLSPKAPLTGFTQDMQSRGMTPVNRVLSKQVGAIHPDESFNLGLAPGSRVMRLERLRATEESILCLEHAVVPLSTVGADFDPSGSLYAAMEANGMRPVKVVQRYGATLATPEMARHLEVPVDSALMVLHRLGFASDDRAVEFTRSYFKGDRFYISTELDI</sequence>
<dbReference type="PRINTS" id="PR00035">
    <property type="entry name" value="HTHGNTR"/>
</dbReference>
<dbReference type="InterPro" id="IPR011663">
    <property type="entry name" value="UTRA"/>
</dbReference>
<dbReference type="Gene3D" id="1.10.10.10">
    <property type="entry name" value="Winged helix-like DNA-binding domain superfamily/Winged helix DNA-binding domain"/>
    <property type="match status" value="1"/>
</dbReference>
<feature type="domain" description="HTH gntR-type" evidence="4">
    <location>
        <begin position="20"/>
        <end position="88"/>
    </location>
</feature>
<dbReference type="PROSITE" id="PS50949">
    <property type="entry name" value="HTH_GNTR"/>
    <property type="match status" value="1"/>
</dbReference>
<dbReference type="CDD" id="cd07377">
    <property type="entry name" value="WHTH_GntR"/>
    <property type="match status" value="1"/>
</dbReference>